<gene>
    <name evidence="1" type="ORF">C2E16_16900</name>
</gene>
<evidence type="ECO:0000313" key="2">
    <source>
        <dbReference type="Proteomes" id="UP000237673"/>
    </source>
</evidence>
<dbReference type="Pfam" id="PF10713">
    <property type="entry name" value="DUF2509"/>
    <property type="match status" value="1"/>
</dbReference>
<dbReference type="RefSeq" id="WP_038624401.1">
    <property type="nucleotide sequence ID" value="NZ_CAXOMJ010000008.1"/>
</dbReference>
<dbReference type="EMBL" id="CP026378">
    <property type="protein sequence ID" value="AUY26410.1"/>
    <property type="molecule type" value="Genomic_DNA"/>
</dbReference>
<dbReference type="Proteomes" id="UP000237673">
    <property type="component" value="Chromosome"/>
</dbReference>
<dbReference type="InterPro" id="IPR019652">
    <property type="entry name" value="DUF2509"/>
</dbReference>
<sequence>MESALKQRGGVAIAMVLLVLLLGSALLNATRQQLGAALSQVVDERQYLIDYHQALSALAWGQRLIWPLRQGWRCQQQTQFGWRACLLSLDNGEALLRGSALADADALALWQWLRLEEGKRWRPQAHGWLDFCPLSRPEACTPDAR</sequence>
<organism evidence="1 2">
    <name type="scientific">Mixta calida</name>
    <dbReference type="NCBI Taxonomy" id="665913"/>
    <lineage>
        <taxon>Bacteria</taxon>
        <taxon>Pseudomonadati</taxon>
        <taxon>Pseudomonadota</taxon>
        <taxon>Gammaproteobacteria</taxon>
        <taxon>Enterobacterales</taxon>
        <taxon>Erwiniaceae</taxon>
        <taxon>Mixta</taxon>
    </lineage>
</organism>
<accession>A0ABN5HCR2</accession>
<protein>
    <submittedName>
        <fullName evidence="1">DUF2509 domain-containing protein</fullName>
    </submittedName>
</protein>
<keyword evidence="2" id="KW-1185">Reference proteome</keyword>
<dbReference type="GeneID" id="84632621"/>
<proteinExistence type="predicted"/>
<reference evidence="1 2" key="1">
    <citation type="submission" date="2018-01" db="EMBL/GenBank/DDBJ databases">
        <title>Complete and assembled Genome of Pantoea calida DSM22759T.</title>
        <authorList>
            <person name="Stevens M.J.A."/>
            <person name="Zurfluh K."/>
            <person name="Stephan R."/>
        </authorList>
    </citation>
    <scope>NUCLEOTIDE SEQUENCE [LARGE SCALE GENOMIC DNA]</scope>
    <source>
        <strain evidence="1 2">DSM 22759</strain>
    </source>
</reference>
<name>A0ABN5HCR2_9GAMM</name>
<evidence type="ECO:0000313" key="1">
    <source>
        <dbReference type="EMBL" id="AUY26410.1"/>
    </source>
</evidence>